<keyword evidence="3" id="KW-0378">Hydrolase</keyword>
<evidence type="ECO:0000256" key="1">
    <source>
        <dbReference type="SAM" id="SignalP"/>
    </source>
</evidence>
<dbReference type="InterPro" id="IPR013785">
    <property type="entry name" value="Aldolase_TIM"/>
</dbReference>
<dbReference type="Gene3D" id="3.20.20.70">
    <property type="entry name" value="Aldolase class I"/>
    <property type="match status" value="1"/>
</dbReference>
<feature type="chain" id="PRO_5011471841" evidence="1">
    <location>
        <begin position="18"/>
        <end position="250"/>
    </location>
</feature>
<evidence type="ECO:0000313" key="4">
    <source>
        <dbReference type="Proteomes" id="UP000199467"/>
    </source>
</evidence>
<proteinExistence type="predicted"/>
<feature type="signal peptide" evidence="1">
    <location>
        <begin position="1"/>
        <end position="17"/>
    </location>
</feature>
<evidence type="ECO:0000259" key="2">
    <source>
        <dbReference type="Pfam" id="PF03537"/>
    </source>
</evidence>
<accession>A0A1G6J140</accession>
<dbReference type="SUPFAM" id="SSF51445">
    <property type="entry name" value="(Trans)glycosidases"/>
    <property type="match status" value="1"/>
</dbReference>
<dbReference type="Pfam" id="PF03537">
    <property type="entry name" value="Glyco_hydro_114"/>
    <property type="match status" value="1"/>
</dbReference>
<feature type="domain" description="Glycoside-hydrolase family GH114 TIM-barrel" evidence="2">
    <location>
        <begin position="28"/>
        <end position="242"/>
    </location>
</feature>
<dbReference type="PANTHER" id="PTHR35273">
    <property type="entry name" value="ALPHA-1,4 POLYGALACTOSAMINIDASE, PUTATIVE (AFU_ORTHOLOGUE AFUA_3G07890)-RELATED"/>
    <property type="match status" value="1"/>
</dbReference>
<dbReference type="InterPro" id="IPR017853">
    <property type="entry name" value="GH"/>
</dbReference>
<evidence type="ECO:0000313" key="3">
    <source>
        <dbReference type="EMBL" id="SDC12431.1"/>
    </source>
</evidence>
<dbReference type="EMBL" id="FMZQ01000001">
    <property type="protein sequence ID" value="SDC12431.1"/>
    <property type="molecule type" value="Genomic_DNA"/>
</dbReference>
<keyword evidence="4" id="KW-1185">Reference proteome</keyword>
<name>A0A1G6J140_9GAMM</name>
<dbReference type="AlphaFoldDB" id="A0A1G6J140"/>
<dbReference type="RefSeq" id="WP_244155362.1">
    <property type="nucleotide sequence ID" value="NZ_FMZQ01000001.1"/>
</dbReference>
<dbReference type="GO" id="GO:0016787">
    <property type="term" value="F:hydrolase activity"/>
    <property type="evidence" value="ECO:0007669"/>
    <property type="project" value="UniProtKB-KW"/>
</dbReference>
<dbReference type="InterPro" id="IPR004352">
    <property type="entry name" value="GH114_TIM-barrel"/>
</dbReference>
<organism evidence="3 4">
    <name type="scientific">Ectopseudomonas chengduensis</name>
    <dbReference type="NCBI Taxonomy" id="489632"/>
    <lineage>
        <taxon>Bacteria</taxon>
        <taxon>Pseudomonadati</taxon>
        <taxon>Pseudomonadota</taxon>
        <taxon>Gammaproteobacteria</taxon>
        <taxon>Pseudomonadales</taxon>
        <taxon>Pseudomonadaceae</taxon>
        <taxon>Ectopseudomonas</taxon>
    </lineage>
</organism>
<sequence>MRTLLALLSVIAPALTAATPVTIPVNASWHMQLDGKLQTPNRLVYNIDLYNTPKQTITNLKAGGRIVICYFSAGTWEDWRSDAQAYPTAALGKALPDWPGERWLDYRRDDVRQLLAKRLDLAVDKGCDAVDPDNVDGYSNDNGLSLTEAEQIDFNRWLASEAHSRDLSIGLKNAVELLPELGDYFDFAINESCYRYNECDGYSHMRSQGKPIFIAEYRTLNTSLCSRAANSGFRLQFFKVSLKGVGVPCD</sequence>
<protein>
    <submittedName>
        <fullName evidence="3">Glycoside-hydrolase family GH114</fullName>
    </submittedName>
</protein>
<gene>
    <name evidence="3" type="ORF">SAMN05216576_101503</name>
</gene>
<dbReference type="Proteomes" id="UP000199467">
    <property type="component" value="Unassembled WGS sequence"/>
</dbReference>
<reference evidence="4" key="1">
    <citation type="submission" date="2016-10" db="EMBL/GenBank/DDBJ databases">
        <authorList>
            <person name="Varghese N."/>
            <person name="Submissions S."/>
        </authorList>
    </citation>
    <scope>NUCLEOTIDE SEQUENCE [LARGE SCALE GENOMIC DNA]</scope>
    <source>
        <strain evidence="4">DSM 26382</strain>
    </source>
</reference>
<keyword evidence="1" id="KW-0732">Signal</keyword>
<dbReference type="PANTHER" id="PTHR35273:SF2">
    <property type="entry name" value="ALPHA-GALACTOSIDASE"/>
    <property type="match status" value="1"/>
</dbReference>